<reference evidence="5 6" key="1">
    <citation type="submission" date="2019-01" db="EMBL/GenBank/DDBJ databases">
        <title>Lacunisphaera sp. strain TWA-58.</title>
        <authorList>
            <person name="Chen W.-M."/>
        </authorList>
    </citation>
    <scope>NUCLEOTIDE SEQUENCE [LARGE SCALE GENOMIC DNA]</scope>
    <source>
        <strain evidence="5 6">TWA-58</strain>
    </source>
</reference>
<protein>
    <submittedName>
        <fullName evidence="5">Glycosyltransferase family 1 protein</fullName>
    </submittedName>
</protein>
<sequence>MSVVIPESALPRIGMVSTHGYVAAEPPLGAADTGGQVVYVLELAKKLAQLGFEVDIWTRRFEDQPEMDMVNDRVRVLRVPCGGRNFLGKEYLVSHLPEWAENALRFIKKHGLKYQFFNSHYWDAGYATQRLAEALDVPHVHTPHSLGLWKKQLMERDAPGDAASLEKKYNFTQRINEETLLYRSCDEVIATTPDQLDMIVKDYGAPAEQVNMIPPGYDDNRFYPVSAATRNAIRSRLGFEGKVVLAIGRLARNKGYDLLIDAFSVVATRIPDAVLHLAVGGNEMNPNEQTILRELKEQTVRLGLEARVKFSGFVAEAEMADHYRAADVFVLSSRYEPFGMTAIEAMACGTPTVVTIHGGLFRAVTFGRHALYADTFDKEDLGISIVKVLRHPRLSNRLSRMGAHKARSLFTWTGIAQQLTSLIEERATALAFTDNEWDEPWNDGD</sequence>
<dbReference type="Pfam" id="PF00534">
    <property type="entry name" value="Glycos_transf_1"/>
    <property type="match status" value="1"/>
</dbReference>
<dbReference type="Proteomes" id="UP000290218">
    <property type="component" value="Unassembled WGS sequence"/>
</dbReference>
<evidence type="ECO:0000256" key="1">
    <source>
        <dbReference type="ARBA" id="ARBA00022676"/>
    </source>
</evidence>
<dbReference type="Gene3D" id="3.40.50.2000">
    <property type="entry name" value="Glycogen Phosphorylase B"/>
    <property type="match status" value="2"/>
</dbReference>
<keyword evidence="1" id="KW-0328">Glycosyltransferase</keyword>
<feature type="domain" description="Glycosyltransferase subfamily 4-like N-terminal" evidence="4">
    <location>
        <begin position="34"/>
        <end position="221"/>
    </location>
</feature>
<dbReference type="GO" id="GO:0016757">
    <property type="term" value="F:glycosyltransferase activity"/>
    <property type="evidence" value="ECO:0007669"/>
    <property type="project" value="UniProtKB-KW"/>
</dbReference>
<name>A0A4Q1CCW1_9BACT</name>
<accession>A0A4Q1CCW1</accession>
<dbReference type="SUPFAM" id="SSF53756">
    <property type="entry name" value="UDP-Glycosyltransferase/glycogen phosphorylase"/>
    <property type="match status" value="1"/>
</dbReference>
<evidence type="ECO:0000259" key="3">
    <source>
        <dbReference type="Pfam" id="PF00534"/>
    </source>
</evidence>
<dbReference type="InterPro" id="IPR028098">
    <property type="entry name" value="Glyco_trans_4-like_N"/>
</dbReference>
<dbReference type="PANTHER" id="PTHR12526:SF510">
    <property type="entry name" value="D-INOSITOL 3-PHOSPHATE GLYCOSYLTRANSFERASE"/>
    <property type="match status" value="1"/>
</dbReference>
<feature type="domain" description="Glycosyl transferase family 1" evidence="3">
    <location>
        <begin position="240"/>
        <end position="402"/>
    </location>
</feature>
<proteinExistence type="predicted"/>
<evidence type="ECO:0000256" key="2">
    <source>
        <dbReference type="ARBA" id="ARBA00022679"/>
    </source>
</evidence>
<gene>
    <name evidence="5" type="ORF">ESB00_13245</name>
</gene>
<dbReference type="InterPro" id="IPR001296">
    <property type="entry name" value="Glyco_trans_1"/>
</dbReference>
<dbReference type="OrthoDB" id="9795068at2"/>
<comment type="caution">
    <text evidence="5">The sequence shown here is derived from an EMBL/GenBank/DDBJ whole genome shotgun (WGS) entry which is preliminary data.</text>
</comment>
<dbReference type="AlphaFoldDB" id="A0A4Q1CCW1"/>
<dbReference type="PANTHER" id="PTHR12526">
    <property type="entry name" value="GLYCOSYLTRANSFERASE"/>
    <property type="match status" value="1"/>
</dbReference>
<dbReference type="EMBL" id="SDHX01000001">
    <property type="protein sequence ID" value="RXK56791.1"/>
    <property type="molecule type" value="Genomic_DNA"/>
</dbReference>
<dbReference type="Pfam" id="PF13439">
    <property type="entry name" value="Glyco_transf_4"/>
    <property type="match status" value="1"/>
</dbReference>
<organism evidence="5 6">
    <name type="scientific">Oleiharenicola lentus</name>
    <dbReference type="NCBI Taxonomy" id="2508720"/>
    <lineage>
        <taxon>Bacteria</taxon>
        <taxon>Pseudomonadati</taxon>
        <taxon>Verrucomicrobiota</taxon>
        <taxon>Opitutia</taxon>
        <taxon>Opitutales</taxon>
        <taxon>Opitutaceae</taxon>
        <taxon>Oleiharenicola</taxon>
    </lineage>
</organism>
<evidence type="ECO:0000259" key="4">
    <source>
        <dbReference type="Pfam" id="PF13439"/>
    </source>
</evidence>
<evidence type="ECO:0000313" key="6">
    <source>
        <dbReference type="Proteomes" id="UP000290218"/>
    </source>
</evidence>
<dbReference type="RefSeq" id="WP_129048156.1">
    <property type="nucleotide sequence ID" value="NZ_SDHX01000001.1"/>
</dbReference>
<evidence type="ECO:0000313" key="5">
    <source>
        <dbReference type="EMBL" id="RXK56791.1"/>
    </source>
</evidence>
<keyword evidence="2 5" id="KW-0808">Transferase</keyword>
<keyword evidence="6" id="KW-1185">Reference proteome</keyword>